<protein>
    <submittedName>
        <fullName evidence="2">Uncharacterized protein</fullName>
    </submittedName>
</protein>
<evidence type="ECO:0000313" key="2">
    <source>
        <dbReference type="EMBL" id="JAH36494.1"/>
    </source>
</evidence>
<feature type="region of interest" description="Disordered" evidence="1">
    <location>
        <begin position="1"/>
        <end position="21"/>
    </location>
</feature>
<evidence type="ECO:0000256" key="1">
    <source>
        <dbReference type="SAM" id="MobiDB-lite"/>
    </source>
</evidence>
<proteinExistence type="predicted"/>
<dbReference type="AlphaFoldDB" id="A0A0E9S4Y7"/>
<reference evidence="2" key="2">
    <citation type="journal article" date="2015" name="Fish Shellfish Immunol.">
        <title>Early steps in the European eel (Anguilla anguilla)-Vibrio vulnificus interaction in the gills: Role of the RtxA13 toxin.</title>
        <authorList>
            <person name="Callol A."/>
            <person name="Pajuelo D."/>
            <person name="Ebbesson L."/>
            <person name="Teles M."/>
            <person name="MacKenzie S."/>
            <person name="Amaro C."/>
        </authorList>
    </citation>
    <scope>NUCLEOTIDE SEQUENCE</scope>
</reference>
<dbReference type="EMBL" id="GBXM01072083">
    <property type="protein sequence ID" value="JAH36494.1"/>
    <property type="molecule type" value="Transcribed_RNA"/>
</dbReference>
<organism evidence="2">
    <name type="scientific">Anguilla anguilla</name>
    <name type="common">European freshwater eel</name>
    <name type="synonym">Muraena anguilla</name>
    <dbReference type="NCBI Taxonomy" id="7936"/>
    <lineage>
        <taxon>Eukaryota</taxon>
        <taxon>Metazoa</taxon>
        <taxon>Chordata</taxon>
        <taxon>Craniata</taxon>
        <taxon>Vertebrata</taxon>
        <taxon>Euteleostomi</taxon>
        <taxon>Actinopterygii</taxon>
        <taxon>Neopterygii</taxon>
        <taxon>Teleostei</taxon>
        <taxon>Anguilliformes</taxon>
        <taxon>Anguillidae</taxon>
        <taxon>Anguilla</taxon>
    </lineage>
</organism>
<accession>A0A0E9S4Y7</accession>
<name>A0A0E9S4Y7_ANGAN</name>
<reference evidence="2" key="1">
    <citation type="submission" date="2014-11" db="EMBL/GenBank/DDBJ databases">
        <authorList>
            <person name="Amaro Gonzalez C."/>
        </authorList>
    </citation>
    <scope>NUCLEOTIDE SEQUENCE</scope>
</reference>
<feature type="compositionally biased region" description="Polar residues" evidence="1">
    <location>
        <begin position="1"/>
        <end position="12"/>
    </location>
</feature>
<sequence length="21" mass="2318">MASSRGSKSQIKSDCFHSTYP</sequence>